<dbReference type="PROSITE" id="PS50262">
    <property type="entry name" value="G_PROTEIN_RECEP_F1_2"/>
    <property type="match status" value="1"/>
</dbReference>
<dbReference type="InterPro" id="IPR019420">
    <property type="entry name" value="7TM_GPCR_serpentine_rcpt_Srbc"/>
</dbReference>
<comment type="subcellular location">
    <subcellularLocation>
        <location evidence="1">Membrane</location>
    </subcellularLocation>
</comment>
<feature type="transmembrane region" description="Helical" evidence="5">
    <location>
        <begin position="30"/>
        <end position="53"/>
    </location>
</feature>
<dbReference type="AlphaFoldDB" id="A0A0D8Y2G8"/>
<keyword evidence="4 5" id="KW-0472">Membrane</keyword>
<keyword evidence="8" id="KW-1185">Reference proteome</keyword>
<reference evidence="8" key="2">
    <citation type="journal article" date="2016" name="Sci. Rep.">
        <title>Dictyocaulus viviparus genome, variome and transcriptome elucidate lungworm biology and support future intervention.</title>
        <authorList>
            <person name="McNulty S.N."/>
            <person name="Strube C."/>
            <person name="Rosa B.A."/>
            <person name="Martin J.C."/>
            <person name="Tyagi R."/>
            <person name="Choi Y.J."/>
            <person name="Wang Q."/>
            <person name="Hallsworth Pepin K."/>
            <person name="Zhang X."/>
            <person name="Ozersky P."/>
            <person name="Wilson R.K."/>
            <person name="Sternberg P.W."/>
            <person name="Gasser R.B."/>
            <person name="Mitreva M."/>
        </authorList>
    </citation>
    <scope>NUCLEOTIDE SEQUENCE [LARGE SCALE GENOMIC DNA]</scope>
    <source>
        <strain evidence="8">HannoverDv2000</strain>
    </source>
</reference>
<dbReference type="Gene3D" id="1.20.1070.10">
    <property type="entry name" value="Rhodopsin 7-helix transmembrane proteins"/>
    <property type="match status" value="1"/>
</dbReference>
<feature type="transmembrane region" description="Helical" evidence="5">
    <location>
        <begin position="168"/>
        <end position="186"/>
    </location>
</feature>
<dbReference type="PANTHER" id="PTHR46955:SF3">
    <property type="entry name" value="G_PROTEIN_RECEP_F1_2 DOMAIN-CONTAINING PROTEIN"/>
    <property type="match status" value="1"/>
</dbReference>
<feature type="transmembrane region" description="Helical" evidence="5">
    <location>
        <begin position="216"/>
        <end position="236"/>
    </location>
</feature>
<evidence type="ECO:0000256" key="3">
    <source>
        <dbReference type="ARBA" id="ARBA00022989"/>
    </source>
</evidence>
<feature type="transmembrane region" description="Helical" evidence="5">
    <location>
        <begin position="87"/>
        <end position="111"/>
    </location>
</feature>
<evidence type="ECO:0000313" key="7">
    <source>
        <dbReference type="EMBL" id="KJH50900.1"/>
    </source>
</evidence>
<dbReference type="EMBL" id="KN716195">
    <property type="protein sequence ID" value="KJH50900.1"/>
    <property type="molecule type" value="Genomic_DNA"/>
</dbReference>
<reference evidence="7 8" key="1">
    <citation type="submission" date="2013-11" db="EMBL/GenBank/DDBJ databases">
        <title>Draft genome of the bovine lungworm Dictyocaulus viviparus.</title>
        <authorList>
            <person name="Mitreva M."/>
        </authorList>
    </citation>
    <scope>NUCLEOTIDE SEQUENCE [LARGE SCALE GENOMIC DNA]</scope>
    <source>
        <strain evidence="7 8">HannoverDv2000</strain>
    </source>
</reference>
<dbReference type="GO" id="GO:0016020">
    <property type="term" value="C:membrane"/>
    <property type="evidence" value="ECO:0007669"/>
    <property type="project" value="UniProtKB-SubCell"/>
</dbReference>
<feature type="transmembrane region" description="Helical" evidence="5">
    <location>
        <begin position="257"/>
        <end position="275"/>
    </location>
</feature>
<keyword evidence="3 5" id="KW-1133">Transmembrane helix</keyword>
<dbReference type="Pfam" id="PF10316">
    <property type="entry name" value="7TM_GPCR_Srbc"/>
    <property type="match status" value="1"/>
</dbReference>
<dbReference type="PANTHER" id="PTHR46955">
    <property type="entry name" value="PROTEIN CBG01349-RELATED"/>
    <property type="match status" value="1"/>
</dbReference>
<gene>
    <name evidence="7" type="ORF">DICVIV_02954</name>
</gene>
<organism evidence="7 8">
    <name type="scientific">Dictyocaulus viviparus</name>
    <name type="common">Bovine lungworm</name>
    <dbReference type="NCBI Taxonomy" id="29172"/>
    <lineage>
        <taxon>Eukaryota</taxon>
        <taxon>Metazoa</taxon>
        <taxon>Ecdysozoa</taxon>
        <taxon>Nematoda</taxon>
        <taxon>Chromadorea</taxon>
        <taxon>Rhabditida</taxon>
        <taxon>Rhabditina</taxon>
        <taxon>Rhabditomorpha</taxon>
        <taxon>Strongyloidea</taxon>
        <taxon>Metastrongylidae</taxon>
        <taxon>Dictyocaulus</taxon>
    </lineage>
</organism>
<name>A0A0D8Y2G8_DICVI</name>
<protein>
    <recommendedName>
        <fullName evidence="6">G-protein coupled receptors family 1 profile domain-containing protein</fullName>
    </recommendedName>
</protein>
<dbReference type="InterPro" id="IPR017452">
    <property type="entry name" value="GPCR_Rhodpsn_7TM"/>
</dbReference>
<evidence type="ECO:0000256" key="4">
    <source>
        <dbReference type="ARBA" id="ARBA00023136"/>
    </source>
</evidence>
<dbReference type="Proteomes" id="UP000053766">
    <property type="component" value="Unassembled WGS sequence"/>
</dbReference>
<dbReference type="SUPFAM" id="SSF81321">
    <property type="entry name" value="Family A G protein-coupled receptor-like"/>
    <property type="match status" value="1"/>
</dbReference>
<feature type="transmembrane region" description="Helical" evidence="5">
    <location>
        <begin position="123"/>
        <end position="148"/>
    </location>
</feature>
<proteinExistence type="predicted"/>
<sequence>MDKIIRRFCSLSVTEYRCDFCSFLRFDLYLVVYVVALLSSIPTIMINILILFVMRKYVSKLVGDFCKLCTHFNHNSRLNETNKPLRIVIFLTIADLLHAVAVFPYIIYLISKWDRTTINMNPYTIMISSAPLILHLKTNLVLTIFIALDRTLALYIPFRYRRISPSKFGNAALFIGIVIGVFDLIIEFKLSSFVEVPNCGAVGCFVSLSFRTYWGLSNMALSITAIILTILVMVKLHCLRINSNSLPKSQNCRNDKLFKASCSSLLFLLCSLLFLTTPSVVVAVTELFGVTFFRFIGPLNLAGLLSAGQQQLILFDYFTVRKKHNAESRC</sequence>
<dbReference type="InterPro" id="IPR052322">
    <property type="entry name" value="Mito_rRNA_Mtase_NSUN4"/>
</dbReference>
<evidence type="ECO:0000259" key="6">
    <source>
        <dbReference type="PROSITE" id="PS50262"/>
    </source>
</evidence>
<dbReference type="OrthoDB" id="5794962at2759"/>
<evidence type="ECO:0000313" key="8">
    <source>
        <dbReference type="Proteomes" id="UP000053766"/>
    </source>
</evidence>
<keyword evidence="2 5" id="KW-0812">Transmembrane</keyword>
<evidence type="ECO:0000256" key="1">
    <source>
        <dbReference type="ARBA" id="ARBA00004370"/>
    </source>
</evidence>
<evidence type="ECO:0000256" key="5">
    <source>
        <dbReference type="SAM" id="Phobius"/>
    </source>
</evidence>
<accession>A0A0D8Y2G8</accession>
<evidence type="ECO:0000256" key="2">
    <source>
        <dbReference type="ARBA" id="ARBA00022692"/>
    </source>
</evidence>
<feature type="domain" description="G-protein coupled receptors family 1 profile" evidence="6">
    <location>
        <begin position="46"/>
        <end position="288"/>
    </location>
</feature>